<protein>
    <submittedName>
        <fullName evidence="2">Uncharacterized protein</fullName>
    </submittedName>
</protein>
<name>A0A8S1HBT6_9PELO</name>
<accession>A0A8S1HBT6</accession>
<dbReference type="Pfam" id="PF10319">
    <property type="entry name" value="7TM_GPCR_Srj"/>
    <property type="match status" value="4"/>
</dbReference>
<reference evidence="2" key="1">
    <citation type="submission" date="2020-10" db="EMBL/GenBank/DDBJ databases">
        <authorList>
            <person name="Kikuchi T."/>
        </authorList>
    </citation>
    <scope>NUCLEOTIDE SEQUENCE</scope>
    <source>
        <strain evidence="2">NKZ352</strain>
    </source>
</reference>
<evidence type="ECO:0000313" key="2">
    <source>
        <dbReference type="EMBL" id="CAD6193783.1"/>
    </source>
</evidence>
<dbReference type="OrthoDB" id="5783895at2759"/>
<organism evidence="2 3">
    <name type="scientific">Caenorhabditis auriculariae</name>
    <dbReference type="NCBI Taxonomy" id="2777116"/>
    <lineage>
        <taxon>Eukaryota</taxon>
        <taxon>Metazoa</taxon>
        <taxon>Ecdysozoa</taxon>
        <taxon>Nematoda</taxon>
        <taxon>Chromadorea</taxon>
        <taxon>Rhabditida</taxon>
        <taxon>Rhabditina</taxon>
        <taxon>Rhabditomorpha</taxon>
        <taxon>Rhabditoidea</taxon>
        <taxon>Rhabditidae</taxon>
        <taxon>Peloderinae</taxon>
        <taxon>Caenorhabditis</taxon>
    </lineage>
</organism>
<dbReference type="AlphaFoldDB" id="A0A8S1HBT6"/>
<feature type="transmembrane region" description="Helical" evidence="1">
    <location>
        <begin position="86"/>
        <end position="106"/>
    </location>
</feature>
<dbReference type="EMBL" id="CAJGYM010000038">
    <property type="protein sequence ID" value="CAD6193783.1"/>
    <property type="molecule type" value="Genomic_DNA"/>
</dbReference>
<dbReference type="SUPFAM" id="SSF81321">
    <property type="entry name" value="Family A G protein-coupled receptor-like"/>
    <property type="match status" value="1"/>
</dbReference>
<evidence type="ECO:0000313" key="3">
    <source>
        <dbReference type="Proteomes" id="UP000835052"/>
    </source>
</evidence>
<feature type="transmembrane region" description="Helical" evidence="1">
    <location>
        <begin position="238"/>
        <end position="262"/>
    </location>
</feature>
<dbReference type="PANTHER" id="PTHR45907">
    <property type="entry name" value="SERPENTINE RECEPTOR, CLASS J"/>
    <property type="match status" value="1"/>
</dbReference>
<keyword evidence="1" id="KW-1133">Transmembrane helix</keyword>
<keyword evidence="1" id="KW-0472">Membrane</keyword>
<proteinExistence type="predicted"/>
<feature type="transmembrane region" description="Helical" evidence="1">
    <location>
        <begin position="47"/>
        <end position="71"/>
    </location>
</feature>
<keyword evidence="3" id="KW-1185">Reference proteome</keyword>
<dbReference type="Proteomes" id="UP000835052">
    <property type="component" value="Unassembled WGS sequence"/>
</dbReference>
<keyword evidence="1" id="KW-0812">Transmembrane</keyword>
<feature type="transmembrane region" description="Helical" evidence="1">
    <location>
        <begin position="392"/>
        <end position="415"/>
    </location>
</feature>
<feature type="transmembrane region" description="Helical" evidence="1">
    <location>
        <begin position="347"/>
        <end position="372"/>
    </location>
</feature>
<comment type="caution">
    <text evidence="2">The sequence shown here is derived from an EMBL/GenBank/DDBJ whole genome shotgun (WGS) entry which is preliminary data.</text>
</comment>
<dbReference type="PANTHER" id="PTHR45907:SF1">
    <property type="entry name" value="SERPENTINE RECEPTOR, CLASS J"/>
    <property type="match status" value="1"/>
</dbReference>
<dbReference type="InterPro" id="IPR019423">
    <property type="entry name" value="7TM_GPCR_serpentine_rcpt_Srj"/>
</dbReference>
<evidence type="ECO:0000256" key="1">
    <source>
        <dbReference type="SAM" id="Phobius"/>
    </source>
</evidence>
<sequence length="516" mass="59247">MLIVPYSKTGGISRRGLPIEQNDFWETIDCLKKATISAAAKRVHRQLFLALIAQTTIPFVVSFLPCLLIWYSPLFEVDLGRFNNNYTIPMFSAFPFCDPIAIIAIFSEYRTYVLNILGYPFAGSIGLIVRCSFISLSYGILEIHFIYRYIALCRPKLIHWFTHPLYITGWLIFWLSFGGIWAFAVSLAYPDEDDRKFLRETFRVTYNVDVDDLGLIAINKFLKVSTISFTAKRVHRQLFLALVAQTTIPFVVSFLPCMFLWYTPLFGVNLGSFNNDFTIPMFSAFPCLNKKIDMSSPVLGKVEVQIDVGFIPKWFPRFFCLLSFILNPLLVYIVITQNKCKIGPYRQFLVCFAIFDMTYSAVDVIVGMATHHYETSFSVFVSHGPLVDNQPIADVGLVIRCSFICLSYGILDLHFIYRYIALCRPKLLHWFTQPLYIIGCALAYLNEEDRDFLRETFLVNYNANIDEMGILGVRYKARTIVRTCTVMLMGNLMSVAVIISYCVMGYKVEKFIKQHG</sequence>
<feature type="transmembrane region" description="Helical" evidence="1">
    <location>
        <begin position="314"/>
        <end position="335"/>
    </location>
</feature>
<gene>
    <name evidence="2" type="ORF">CAUJ_LOCUS9702</name>
</gene>
<feature type="transmembrane region" description="Helical" evidence="1">
    <location>
        <begin position="480"/>
        <end position="504"/>
    </location>
</feature>
<feature type="transmembrane region" description="Helical" evidence="1">
    <location>
        <begin position="167"/>
        <end position="189"/>
    </location>
</feature>